<evidence type="ECO:0000313" key="2">
    <source>
        <dbReference type="Proteomes" id="UP001060085"/>
    </source>
</evidence>
<comment type="caution">
    <text evidence="1">The sequence shown here is derived from an EMBL/GenBank/DDBJ whole genome shotgun (WGS) entry which is preliminary data.</text>
</comment>
<gene>
    <name evidence="1" type="ORF">M9H77_24715</name>
</gene>
<sequence length="991" mass="109594">MAEGEDPFHWLIKRCQPTSSQELKFQSYSFGRGSEELPGYFNPMAIASAGSYRLEPVGIVFASPPETESQNNAPTDKNDTEEKEEFLPPPGHRNPSTSYSQKDPQRLRAVKRSVSEVTATVVAKTTAGDGERVTDEASVDFEKGEITLGFSGGQCSDSVKGFGEIEGFERGLKRCRIFDTKLDKTNSRKIRVSEENWDSEMRTVCIDWMKIDENVNDCEMIDLETEKIDEAGEFYVGKITTDGEDDTANFSGPSSIRGKEEKDMGGEEHAGRYVKVKKDGSWKDLLNIFDAVFGKLDDDALEKGEKRSVTFPEPRWSECKITTNVDTPADDTDKVREPGESWENVQTVSDATTESVEEAGKSGNCGSDADVDNSKKQKCVGLNEGDKCLKVNGNLVREESEEGVRDNSNNEDGTAVLGSSRKYRCGRPGNGVEGSSVKERVARSRHILTSSIKEKDMGGDKNIRNTEEVDKSKNSGSCNDINQREKDQDVSCIKGDKYLRVNGTLALAEFDNGIGRESNNKEMQRDNKFGYEGPCNGVDHSATETVPRIRRVLPSSIRGKDKKKVMGGEENGSRYVKVKKNGSWKVLVDALQVVFGKVADDNGCNKPDILETAKVADDNGCNEPDFLKTAEKKGLTFPERRWSKCEITTDGDTPADDTEKVREPGDSLVEKEDNSDVTFPEPRWSKCKITTDGDTPEDDTEKVREAGESWENVQKVSDATAESVEEAGKSGNCGSDGDVDHSKKEKCVDLNEGAKCLKVNGNLVWEESEAGVRDNSNNEDGTAVLGSGRKYRYGRPGNGVEDSGVKERVVRRRLIWTSSINEKDLGGDKSIRNTEEVDKSKNSDSCNDINPRGKNQHVSCNKGDKCLRVNGNLALVESENGIRQESNNKEMQRDNKFGYEGPCNGVDHSATEKVPRNRRVLPSSIRGKEKKDMGEGEENGSRYVKVNKNVSWKDLLDAFDAFFGKVADNNGRNEPNSSVKAETTFPQPRWV</sequence>
<proteinExistence type="predicted"/>
<name>A0ACC0A7J8_CATRO</name>
<dbReference type="EMBL" id="CM044706">
    <property type="protein sequence ID" value="KAI5655922.1"/>
    <property type="molecule type" value="Genomic_DNA"/>
</dbReference>
<keyword evidence="2" id="KW-1185">Reference proteome</keyword>
<dbReference type="Proteomes" id="UP001060085">
    <property type="component" value="Linkage Group LG06"/>
</dbReference>
<organism evidence="1 2">
    <name type="scientific">Catharanthus roseus</name>
    <name type="common">Madagascar periwinkle</name>
    <name type="synonym">Vinca rosea</name>
    <dbReference type="NCBI Taxonomy" id="4058"/>
    <lineage>
        <taxon>Eukaryota</taxon>
        <taxon>Viridiplantae</taxon>
        <taxon>Streptophyta</taxon>
        <taxon>Embryophyta</taxon>
        <taxon>Tracheophyta</taxon>
        <taxon>Spermatophyta</taxon>
        <taxon>Magnoliopsida</taxon>
        <taxon>eudicotyledons</taxon>
        <taxon>Gunneridae</taxon>
        <taxon>Pentapetalae</taxon>
        <taxon>asterids</taxon>
        <taxon>lamiids</taxon>
        <taxon>Gentianales</taxon>
        <taxon>Apocynaceae</taxon>
        <taxon>Rauvolfioideae</taxon>
        <taxon>Vinceae</taxon>
        <taxon>Catharanthinae</taxon>
        <taxon>Catharanthus</taxon>
    </lineage>
</organism>
<accession>A0ACC0A7J8</accession>
<reference evidence="2" key="1">
    <citation type="journal article" date="2023" name="Nat. Plants">
        <title>Single-cell RNA sequencing provides a high-resolution roadmap for understanding the multicellular compartmentation of specialized metabolism.</title>
        <authorList>
            <person name="Sun S."/>
            <person name="Shen X."/>
            <person name="Li Y."/>
            <person name="Li Y."/>
            <person name="Wang S."/>
            <person name="Li R."/>
            <person name="Zhang H."/>
            <person name="Shen G."/>
            <person name="Guo B."/>
            <person name="Wei J."/>
            <person name="Xu J."/>
            <person name="St-Pierre B."/>
            <person name="Chen S."/>
            <person name="Sun C."/>
        </authorList>
    </citation>
    <scope>NUCLEOTIDE SEQUENCE [LARGE SCALE GENOMIC DNA]</scope>
</reference>
<protein>
    <submittedName>
        <fullName evidence="1">Uncharacterized protein</fullName>
    </submittedName>
</protein>
<evidence type="ECO:0000313" key="1">
    <source>
        <dbReference type="EMBL" id="KAI5655922.1"/>
    </source>
</evidence>